<feature type="topological domain" description="Cytoplasmic" evidence="21">
    <location>
        <begin position="1238"/>
        <end position="1278"/>
    </location>
</feature>
<feature type="domain" description="Coronavirus spike (S) glycoprotein S2 subunit heptad repeat 2 (HR2) region profile" evidence="26">
    <location>
        <begin position="1146"/>
        <end position="1227"/>
    </location>
</feature>
<dbReference type="InterPro" id="IPR043002">
    <property type="entry name" value="Spike_N_sf"/>
</dbReference>
<feature type="site" description="Cleavage" evidence="21">
    <location>
        <begin position="813"/>
        <end position="814"/>
    </location>
</feature>
<comment type="subunit">
    <text evidence="21">Homotrimer; each monomer consists of a S1 and a S2 subunit. The resulting peplomers protrude from the virus surface as spikes.</text>
</comment>
<feature type="chain" id="PRO_5029063207" description="Spike protein S2" evidence="21">
    <location>
        <begin position="672"/>
        <end position="1278"/>
    </location>
</feature>
<keyword evidence="1 21" id="KW-1168">Fusion of virus membrane with host membrane</keyword>
<feature type="short sequence motif" description="KxHxx" evidence="21">
    <location>
        <begin position="1274"/>
        <end position="1278"/>
    </location>
</feature>
<evidence type="ECO:0000313" key="27">
    <source>
        <dbReference type="EMBL" id="ADX59474.1"/>
    </source>
</evidence>
<dbReference type="InterPro" id="IPR043607">
    <property type="entry name" value="CoV_S1_C"/>
</dbReference>
<evidence type="ECO:0000259" key="24">
    <source>
        <dbReference type="PROSITE" id="PS51922"/>
    </source>
</evidence>
<keyword evidence="11 21" id="KW-0261">Viral envelope protein</keyword>
<evidence type="ECO:0000256" key="22">
    <source>
        <dbReference type="SAM" id="Phobius"/>
    </source>
</evidence>
<feature type="chain" id="PRO_5029063208" description="Spike protein S2'" evidence="21">
    <location>
        <begin position="814"/>
        <end position="1278"/>
    </location>
</feature>
<feature type="domain" description="Coronavirus spike (S) glycoprotein S2 subunit heptad repeat 1 (HR1) region profile" evidence="25">
    <location>
        <begin position="897"/>
        <end position="1002"/>
    </location>
</feature>
<keyword evidence="12 21" id="KW-1133">Transmembrane helix</keyword>
<dbReference type="PROSITE" id="PS51924">
    <property type="entry name" value="COV_S2_HR2"/>
    <property type="match status" value="1"/>
</dbReference>
<gene>
    <name evidence="21 27" type="primary">S</name>
</gene>
<evidence type="ECO:0000259" key="25">
    <source>
        <dbReference type="PROSITE" id="PS51923"/>
    </source>
</evidence>
<sequence>MRLIVVLSLALIACDASATRPECFDNSNFQLHPLNHTVNTTSLVVNVVNLLLPDPYIAYSGQTLRQNLFMADLSRTMIYPITPPAKDRNGGYIYNTTILSVASGLFVHTWMYRQDSASTKYCQEPFGVAFGDTFIQDRIAIVVIAPDRLGSWAQSTYRSVTTVHLVVCSNATLCINPGFNRWGPAGNIIASNALVDHSNSCFVNNSFNVNISTSRINLAFLFKDGDLLVYHSNWLPKGSFDFNQSFPLQYFMTLPVGGNLPRAQFFQSIVRQGGTNNGVDDQCTDFNINLHIAHLVNRDLLVSYFDNGSVANAADCADSASQELYCVTGSFQPPTGVYPLSRYRAQVDGFVRVTQRGAYCRPPYNALLDPPQPVVWRRFMLYDCAFDFSVVIDNLPTHQLQCYGISPRRLASMCYSSVTIDVMRINATHLNNLLNRVPDSFSLYNYAVPDDFYGCLHAFYLNSTTAYAVANQFRINPGGRQSNSAYIATVLNAAEYAKSYFMYGLAVITLKPASGNKLVCPIANDTDIITDRCVQYSLYGYTGTGVLSTNTSLTVPKGKVFTASSTGAIIGVFINGTMYSITPCVTVPVSVGYHANFERVLLFNGLSCSQRSRAVSRPTSTLWSLSVSDGSAIDTLSGCVVNAILRNGTTVSTCSMPLGNSLCLINDTTVAVARAAGLPRLYLVNYDPLYDNNSATPMTPVYWVKIPTNFTLTATDEFIQTNAPKVTIDCARYLCGDSSRCLNVLLHYGTFCDDINKALAKVNTILDGALLSLSKELSINTRDEIQSFAFGGDYNFTGLMGCLGPNCGATTYRSALSDLLYDKVKITDPGFMQSYQKCIDSQWGGSVRDLLCTQTYNGIAVLPPIVSPAMQALYTSLLVGAVASSGYTFGITSAGVIPFATQLQFRLNGIGVTTQVLVENQKLIASSFNNALVNIQKGFTETSIALSKMQDVINQHAAQLQTLVTQLGNSFGAISSSINEIFSRLEGLAANAEVDRLINGRMMVLNTYVTQLLLQASEAKAQNALAIQKISECVKAQSLRNDFCGNGTHVLSIPQLAPNGVLFIHYAYTPTDYALVQTSAGLCYNGTGYAPLRGMFVLPNNTNMWHFTSMQFYNPVNISYSNTQILTSCSVNYTSVNYSVLQPSAPSDYDFQKEFDKFYKNLSTSFNNTFNPNDFNFSMVDVTAQITSLHQVVNQLNQSFIDLKKLNVYEKTIKWPWYIWLAMIAGIVGLVLAVIMLMCMTNCCSCFKGMCDCRRCCGSYDSYDDVYPAVRVNKKRTV</sequence>
<dbReference type="Pfam" id="PF19214">
    <property type="entry name" value="CoV_S2_C"/>
    <property type="match status" value="1"/>
</dbReference>
<keyword evidence="15 21" id="KW-0472">Membrane</keyword>
<dbReference type="EMBL" id="HQ728483">
    <property type="protein sequence ID" value="ADX59474.1"/>
    <property type="molecule type" value="Genomic_RNA"/>
</dbReference>
<evidence type="ECO:0000256" key="21">
    <source>
        <dbReference type="HAMAP-Rule" id="MF_04099"/>
    </source>
</evidence>
<dbReference type="GO" id="GO:0046813">
    <property type="term" value="P:receptor-mediated virion attachment to host cell"/>
    <property type="evidence" value="ECO:0007669"/>
    <property type="project" value="UniProtKB-UniRule"/>
</dbReference>
<dbReference type="CDD" id="cd22381">
    <property type="entry name" value="bat-HKU9-CoV-like_Spike_SD1-2_S1-S2_S2"/>
    <property type="match status" value="1"/>
</dbReference>
<evidence type="ECO:0000259" key="26">
    <source>
        <dbReference type="PROSITE" id="PS51924"/>
    </source>
</evidence>
<proteinExistence type="inferred from homology"/>
<feature type="region of interest" description="Heptad repeat 2" evidence="21">
    <location>
        <begin position="1166"/>
        <end position="1205"/>
    </location>
</feature>
<dbReference type="InterPro" id="IPR043473">
    <property type="entry name" value="S2_sf_CoV"/>
</dbReference>
<dbReference type="InterPro" id="IPR044873">
    <property type="entry name" value="Spike_S2_CoV_HR1"/>
</dbReference>
<feature type="coiled-coil region" evidence="21">
    <location>
        <begin position="1178"/>
        <end position="1206"/>
    </location>
</feature>
<dbReference type="GO" id="GO:0055036">
    <property type="term" value="C:virion membrane"/>
    <property type="evidence" value="ECO:0007669"/>
    <property type="project" value="UniProtKB-SubCell"/>
</dbReference>
<evidence type="ECO:0000256" key="12">
    <source>
        <dbReference type="ARBA" id="ARBA00022989"/>
    </source>
</evidence>
<keyword evidence="8 21" id="KW-1161">Viral attachment to host cell</keyword>
<dbReference type="GO" id="GO:0044173">
    <property type="term" value="C:host cell endoplasmic reticulum-Golgi intermediate compartment membrane"/>
    <property type="evidence" value="ECO:0007669"/>
    <property type="project" value="UniProtKB-SubCell"/>
</dbReference>
<organism evidence="27">
    <name type="scientific">Rousettus bat coronavirus/Kenya/KY06/2006</name>
    <dbReference type="NCBI Taxonomy" id="983925"/>
    <lineage>
        <taxon>Viruses</taxon>
        <taxon>Riboviria</taxon>
        <taxon>Orthornavirae</taxon>
        <taxon>Pisuviricota</taxon>
        <taxon>Pisoniviricetes</taxon>
        <taxon>Nidovirales</taxon>
        <taxon>Cornidovirineae</taxon>
        <taxon>Coronaviridae</taxon>
        <taxon>Orthocoronavirinae</taxon>
        <taxon>Betacoronavirus</taxon>
    </lineage>
</organism>
<dbReference type="GO" id="GO:0039654">
    <property type="term" value="P:fusion of virus membrane with host endosome membrane"/>
    <property type="evidence" value="ECO:0007669"/>
    <property type="project" value="UniProtKB-UniRule"/>
</dbReference>
<evidence type="ECO:0000256" key="7">
    <source>
        <dbReference type="ARBA" id="ARBA00022729"/>
    </source>
</evidence>
<evidence type="ECO:0000256" key="11">
    <source>
        <dbReference type="ARBA" id="ARBA00022879"/>
    </source>
</evidence>
<keyword evidence="17 21" id="KW-1015">Disulfide bond</keyword>
<comment type="similarity">
    <text evidence="21">Belongs to the betacoronaviruses spike protein family.</text>
</comment>
<comment type="domain">
    <text evidence="21">Fusion peptide 1 (FP1) and fusion peptide 2 (FP2) function cooperatively and have a membrane-ordering effect on lipid headgroups and shallow hydrophobic regions of target bilayers. They are considered as two domains of an extended, bipartite FP. The membrane-ordering activity is calcium-dependent and also dependent on correct folding, which is maintained by an internal disulfide bond in FP2.</text>
</comment>
<reference evidence="27" key="1">
    <citation type="journal article" date="2009" name="Emerg. Infect. Dis.">
        <title>Detection of novel SARS-like and other coronaviruses in bats from Kenya.</title>
        <authorList>
            <person name="Tong S."/>
            <person name="Conrardy C."/>
            <person name="Ruone S."/>
            <person name="Kuzmin I.V."/>
            <person name="Guo X."/>
            <person name="Tao Y."/>
            <person name="Niezgoda M."/>
            <person name="Haynes L."/>
            <person name="Agwanda B."/>
            <person name="Breiman R.F."/>
            <person name="Anderson L.J."/>
            <person name="Rupprecht C.E."/>
        </authorList>
    </citation>
    <scope>NUCLEOTIDE SEQUENCE</scope>
    <source>
        <strain evidence="27">BtKY06</strain>
    </source>
</reference>
<keyword evidence="7 21" id="KW-0732">Signal</keyword>
<dbReference type="InterPro" id="IPR002552">
    <property type="entry name" value="Spike_S2_CoV"/>
</dbReference>
<dbReference type="GO" id="GO:0019064">
    <property type="term" value="P:fusion of virus membrane with host plasma membrane"/>
    <property type="evidence" value="ECO:0007669"/>
    <property type="project" value="UniProtKB-UniRule"/>
</dbReference>
<keyword evidence="4 21" id="KW-0945">Host-virus interaction</keyword>
<dbReference type="GO" id="GO:0019031">
    <property type="term" value="C:viral envelope"/>
    <property type="evidence" value="ECO:0007669"/>
    <property type="project" value="UniProtKB-UniRule"/>
</dbReference>
<keyword evidence="9 21" id="KW-0946">Virion</keyword>
<evidence type="ECO:0000256" key="15">
    <source>
        <dbReference type="ARBA" id="ARBA00023136"/>
    </source>
</evidence>
<evidence type="ECO:0000259" key="23">
    <source>
        <dbReference type="PROSITE" id="PS51921"/>
    </source>
</evidence>
<feature type="domain" description="BetaCoV S1-CTD" evidence="23">
    <location>
        <begin position="358"/>
        <end position="522"/>
    </location>
</feature>
<evidence type="ECO:0000256" key="8">
    <source>
        <dbReference type="ARBA" id="ARBA00022804"/>
    </source>
</evidence>
<dbReference type="InterPro" id="IPR036326">
    <property type="entry name" value="Spike_S1_RBD_sf_bCoV"/>
</dbReference>
<keyword evidence="18 21" id="KW-0325">Glycoprotein</keyword>
<keyword evidence="13 21" id="KW-0843">Virulence</keyword>
<keyword evidence="16 21" id="KW-0564">Palmitate</keyword>
<evidence type="ECO:0000256" key="3">
    <source>
        <dbReference type="ARBA" id="ARBA00022511"/>
    </source>
</evidence>
<comment type="caution">
    <text evidence="21">Lacks conserved residue(s) required for the propagation of feature annotation.</text>
</comment>
<dbReference type="PROSITE" id="PS51922">
    <property type="entry name" value="BCOV_S1_NTD"/>
    <property type="match status" value="1"/>
</dbReference>
<comment type="function">
    <text evidence="21">Spike protein S2': Acts as a viral fusion peptide which is unmasked following S2 cleavage occurring upon virus endocytosis.</text>
</comment>
<reference evidence="27" key="2">
    <citation type="journal article" date="2012" name="Virus Res.">
        <title>Genomic characterization of seven distinct bat coronaviruses in Kenya.</title>
        <authorList>
            <person name="Tao Y."/>
            <person name="Tang K."/>
            <person name="Shi M."/>
            <person name="Conrardy C."/>
            <person name="Li K.S."/>
            <person name="Lau S.K."/>
            <person name="Anderson L.J."/>
            <person name="Tong S."/>
        </authorList>
    </citation>
    <scope>NUCLEOTIDE SEQUENCE</scope>
    <source>
        <strain evidence="27">BtKY06</strain>
    </source>
</reference>
<keyword evidence="14 21" id="KW-0175">Coiled coil</keyword>
<evidence type="ECO:0000256" key="9">
    <source>
        <dbReference type="ARBA" id="ARBA00022844"/>
    </source>
</evidence>
<feature type="coiled-coil region" evidence="21">
    <location>
        <begin position="950"/>
        <end position="994"/>
    </location>
</feature>
<evidence type="ECO:0000256" key="13">
    <source>
        <dbReference type="ARBA" id="ARBA00023026"/>
    </source>
</evidence>
<accession>F1DAZ9</accession>
<keyword evidence="6 21" id="KW-0812">Transmembrane</keyword>
<dbReference type="InterPro" id="IPR044338">
    <property type="entry name" value="Spike_S1_N_batCoV-HKU9-like"/>
</dbReference>
<dbReference type="Pfam" id="PF16451">
    <property type="entry name" value="bCoV_S1_N"/>
    <property type="match status" value="1"/>
</dbReference>
<feature type="region of interest" description="Fusion peptide 1" evidence="21">
    <location>
        <begin position="814"/>
        <end position="835"/>
    </location>
</feature>
<dbReference type="HAMAP" id="MF_04099">
    <property type="entry name" value="BETA_CORONA_SPIKE"/>
    <property type="match status" value="1"/>
</dbReference>
<dbReference type="InterPro" id="IPR032500">
    <property type="entry name" value="bCoV_S1_N"/>
</dbReference>
<evidence type="ECO:0000256" key="4">
    <source>
        <dbReference type="ARBA" id="ARBA00022581"/>
    </source>
</evidence>
<evidence type="ECO:0000256" key="17">
    <source>
        <dbReference type="ARBA" id="ARBA00023157"/>
    </source>
</evidence>
<dbReference type="Gene3D" id="1.20.5.790">
    <property type="entry name" value="Single helix bin"/>
    <property type="match status" value="1"/>
</dbReference>
<keyword evidence="3 21" id="KW-1032">Host cell membrane</keyword>
<dbReference type="Pfam" id="PF01601">
    <property type="entry name" value="CoV_S2"/>
    <property type="match status" value="1"/>
</dbReference>
<evidence type="ECO:0000256" key="5">
    <source>
        <dbReference type="ARBA" id="ARBA00022595"/>
    </source>
</evidence>
<evidence type="ECO:0000256" key="19">
    <source>
        <dbReference type="ARBA" id="ARBA00023288"/>
    </source>
</evidence>
<evidence type="ECO:0000256" key="2">
    <source>
        <dbReference type="ARBA" id="ARBA00022510"/>
    </source>
</evidence>
<dbReference type="SUPFAM" id="SSF111474">
    <property type="entry name" value="Coronavirus S2 glycoprotein"/>
    <property type="match status" value="2"/>
</dbReference>
<dbReference type="PROSITE" id="PS51923">
    <property type="entry name" value="COV_S2_HR1"/>
    <property type="match status" value="1"/>
</dbReference>
<dbReference type="GO" id="GO:0075509">
    <property type="term" value="P:endocytosis involved in viral entry into host cell"/>
    <property type="evidence" value="ECO:0007669"/>
    <property type="project" value="UniProtKB-UniRule"/>
</dbReference>
<keyword evidence="19 21" id="KW-0449">Lipoprotein</keyword>
<comment type="PTM">
    <text evidence="21">Specific enzymatic cleavages in vivo yield mature proteins. The precursor is processed into S1 and S2 by host cell furin or another cellular protease to yield the mature S1 and S2 proteins. Additionally, a second cleavage leads to the release of a fusion peptide after viral attachment to host cell receptor.</text>
</comment>
<dbReference type="InterPro" id="IPR044874">
    <property type="entry name" value="Spike_S2_CoV_HR2"/>
</dbReference>
<protein>
    <recommendedName>
        <fullName evidence="21">Spike glycoprotein</fullName>
        <shortName evidence="21">S glycoprotein</shortName>
    </recommendedName>
    <alternativeName>
        <fullName evidence="21">E2</fullName>
    </alternativeName>
    <alternativeName>
        <fullName evidence="21">Peplomer protein</fullName>
    </alternativeName>
    <component>
        <recommendedName>
            <fullName evidence="21">Spike protein S1</fullName>
        </recommendedName>
    </component>
    <component>
        <recommendedName>
            <fullName evidence="21">Spike protein S2</fullName>
        </recommendedName>
    </component>
    <component>
        <recommendedName>
            <fullName evidence="21">Spike protein S2'</fullName>
        </recommendedName>
    </component>
</protein>
<keyword evidence="5 21" id="KW-1162">Viral penetration into host cytoplasm</keyword>
<evidence type="ECO:0000256" key="14">
    <source>
        <dbReference type="ARBA" id="ARBA00023054"/>
    </source>
</evidence>
<dbReference type="InterPro" id="IPR043614">
    <property type="entry name" value="Spike_S2_CoV_C"/>
</dbReference>
<dbReference type="Gene3D" id="1.20.5.300">
    <property type="match status" value="1"/>
</dbReference>
<dbReference type="GO" id="GO:0020002">
    <property type="term" value="C:host cell plasma membrane"/>
    <property type="evidence" value="ECO:0007669"/>
    <property type="project" value="UniProtKB-SubCell"/>
</dbReference>
<name>F1DAZ9_9BETC</name>
<keyword evidence="20 21" id="KW-1160">Virus entry into host cell</keyword>
<dbReference type="PROSITE" id="PS51921">
    <property type="entry name" value="BCOV_S1_CTD"/>
    <property type="match status" value="1"/>
</dbReference>
<evidence type="ECO:0000256" key="16">
    <source>
        <dbReference type="ARBA" id="ARBA00023139"/>
    </source>
</evidence>
<evidence type="ECO:0000256" key="20">
    <source>
        <dbReference type="ARBA" id="ARBA00023296"/>
    </source>
</evidence>
<dbReference type="GO" id="GO:0016020">
    <property type="term" value="C:membrane"/>
    <property type="evidence" value="ECO:0007669"/>
    <property type="project" value="UniProtKB-UniRule"/>
</dbReference>
<dbReference type="SUPFAM" id="SSF143587">
    <property type="entry name" value="SARS receptor-binding domain-like"/>
    <property type="match status" value="1"/>
</dbReference>
<dbReference type="Pfam" id="PF19209">
    <property type="entry name" value="CoV_S1_C"/>
    <property type="match status" value="1"/>
</dbReference>
<dbReference type="CDD" id="cd21627">
    <property type="entry name" value="batCoV-HKU9-like_Spike_S1_NTD"/>
    <property type="match status" value="1"/>
</dbReference>
<feature type="domain" description="BetaCoV S1-NTD" evidence="24">
    <location>
        <begin position="8"/>
        <end position="328"/>
    </location>
</feature>
<feature type="region of interest" description="Heptad repeat 1" evidence="21">
    <location>
        <begin position="921"/>
        <end position="971"/>
    </location>
</feature>
<dbReference type="InterPro" id="IPR018548">
    <property type="entry name" value="Spike_S1_RBD_bCoV"/>
</dbReference>
<dbReference type="InterPro" id="IPR042578">
    <property type="entry name" value="BETA_CORONA_SPIKE"/>
</dbReference>
<feature type="disulfide bond" evidence="21">
    <location>
        <begin position="402"/>
        <end position="455"/>
    </location>
</feature>
<comment type="function">
    <text evidence="21">Spike protein S2: mediates fusion of the virion and cellular membranes by acting as a class I viral fusion protein. Under the current model, the protein has at least three conformational states: pre-fusion native state, pre-hairpin intermediate state, and post-fusion hairpin state. During viral and target cell membrane fusion, the coiled coil regions (heptad repeats) assume a trimer-of-hairpins structure, positioning the fusion peptide in close proximity to the C-terminal region of the ectodomain. The formation of this structure appears to drive apposition and subsequent fusion of viral and target cell membranes.</text>
</comment>
<evidence type="ECO:0000256" key="1">
    <source>
        <dbReference type="ARBA" id="ARBA00022506"/>
    </source>
</evidence>
<keyword evidence="10 21" id="KW-1043">Host membrane</keyword>
<comment type="subcellular location">
    <subcellularLocation>
        <location evidence="21">Virion membrane</location>
        <topology evidence="21">Single-pass type I membrane protein</topology>
    </subcellularLocation>
    <subcellularLocation>
        <location evidence="21">Host endoplasmic reticulum-Golgi intermediate compartment membrane</location>
        <topology evidence="21">Single-pass type I membrane protein</topology>
    </subcellularLocation>
    <subcellularLocation>
        <location evidence="21">Host cell membrane</location>
        <topology evidence="21">Single-pass type I membrane protein</topology>
    </subcellularLocation>
    <text evidence="21">Accumulates in the endoplasmic reticulum-Golgi intermediate compartment, where it participates in virus particle assembly. Some S oligomers are transported to the host plasma membrane, where they may mediate cell-cell fusion.</text>
</comment>
<evidence type="ECO:0000256" key="18">
    <source>
        <dbReference type="ARBA" id="ARBA00023180"/>
    </source>
</evidence>
<comment type="function">
    <text evidence="21">Spike protein S1: attaches the virion to the cell membrane by interacting with host receptor, initiating the infection.</text>
</comment>
<feature type="transmembrane region" description="Helical" evidence="22">
    <location>
        <begin position="1217"/>
        <end position="1240"/>
    </location>
</feature>
<dbReference type="Gene3D" id="2.60.120.960">
    <property type="entry name" value="Spike glycoprotein, N-terminal domain"/>
    <property type="match status" value="1"/>
</dbReference>
<dbReference type="Pfam" id="PF09408">
    <property type="entry name" value="bCoV_S1_RBD"/>
    <property type="match status" value="1"/>
</dbReference>
<dbReference type="Gene3D" id="3.30.70.1840">
    <property type="match status" value="1"/>
</dbReference>
<comment type="PTM">
    <text evidence="21">The cytoplasmic Cys-rich domain is palmitoylated. Spike glycoprotein is digested within host endosomes.</text>
</comment>
<keyword evidence="2 21" id="KW-1170">Fusion of virus membrane with host endosomal membrane</keyword>
<evidence type="ECO:0000256" key="6">
    <source>
        <dbReference type="ARBA" id="ARBA00022692"/>
    </source>
</evidence>
<evidence type="ECO:0000256" key="10">
    <source>
        <dbReference type="ARBA" id="ARBA00022870"/>
    </source>
</evidence>